<name>A0ACB9F732_CICIN</name>
<dbReference type="EMBL" id="CM042011">
    <property type="protein sequence ID" value="KAI3766909.1"/>
    <property type="molecule type" value="Genomic_DNA"/>
</dbReference>
<dbReference type="Proteomes" id="UP001055811">
    <property type="component" value="Linkage Group LG03"/>
</dbReference>
<accession>A0ACB9F732</accession>
<gene>
    <name evidence="1" type="ORF">L2E82_16988</name>
</gene>
<sequence length="116" mass="12918">MAVHHLVIFYSLSLLQFLIHPSLSLPLCTDSIFSIQNIVSSFCSRRIKVFDFASVVNEQEDDEVKILGYGNRFGFDPLPLLISLDMETGFVCPFQQAALVLSGLGFMSATYMYLAG</sequence>
<reference evidence="2" key="1">
    <citation type="journal article" date="2022" name="Mol. Ecol. Resour.">
        <title>The genomes of chicory, endive, great burdock and yacon provide insights into Asteraceae palaeo-polyploidization history and plant inulin production.</title>
        <authorList>
            <person name="Fan W."/>
            <person name="Wang S."/>
            <person name="Wang H."/>
            <person name="Wang A."/>
            <person name="Jiang F."/>
            <person name="Liu H."/>
            <person name="Zhao H."/>
            <person name="Xu D."/>
            <person name="Zhang Y."/>
        </authorList>
    </citation>
    <scope>NUCLEOTIDE SEQUENCE [LARGE SCALE GENOMIC DNA]</scope>
    <source>
        <strain evidence="2">cv. Punajuju</strain>
    </source>
</reference>
<evidence type="ECO:0000313" key="1">
    <source>
        <dbReference type="EMBL" id="KAI3766909.1"/>
    </source>
</evidence>
<reference evidence="1 2" key="2">
    <citation type="journal article" date="2022" name="Mol. Ecol. Resour.">
        <title>The genomes of chicory, endive, great burdock and yacon provide insights into Asteraceae paleo-polyploidization history and plant inulin production.</title>
        <authorList>
            <person name="Fan W."/>
            <person name="Wang S."/>
            <person name="Wang H."/>
            <person name="Wang A."/>
            <person name="Jiang F."/>
            <person name="Liu H."/>
            <person name="Zhao H."/>
            <person name="Xu D."/>
            <person name="Zhang Y."/>
        </authorList>
    </citation>
    <scope>NUCLEOTIDE SEQUENCE [LARGE SCALE GENOMIC DNA]</scope>
    <source>
        <strain evidence="2">cv. Punajuju</strain>
        <tissue evidence="1">Leaves</tissue>
    </source>
</reference>
<protein>
    <submittedName>
        <fullName evidence="1">Uncharacterized protein</fullName>
    </submittedName>
</protein>
<organism evidence="1 2">
    <name type="scientific">Cichorium intybus</name>
    <name type="common">Chicory</name>
    <dbReference type="NCBI Taxonomy" id="13427"/>
    <lineage>
        <taxon>Eukaryota</taxon>
        <taxon>Viridiplantae</taxon>
        <taxon>Streptophyta</taxon>
        <taxon>Embryophyta</taxon>
        <taxon>Tracheophyta</taxon>
        <taxon>Spermatophyta</taxon>
        <taxon>Magnoliopsida</taxon>
        <taxon>eudicotyledons</taxon>
        <taxon>Gunneridae</taxon>
        <taxon>Pentapetalae</taxon>
        <taxon>asterids</taxon>
        <taxon>campanulids</taxon>
        <taxon>Asterales</taxon>
        <taxon>Asteraceae</taxon>
        <taxon>Cichorioideae</taxon>
        <taxon>Cichorieae</taxon>
        <taxon>Cichoriinae</taxon>
        <taxon>Cichorium</taxon>
    </lineage>
</organism>
<proteinExistence type="predicted"/>
<comment type="caution">
    <text evidence="1">The sequence shown here is derived from an EMBL/GenBank/DDBJ whole genome shotgun (WGS) entry which is preliminary data.</text>
</comment>
<evidence type="ECO:0000313" key="2">
    <source>
        <dbReference type="Proteomes" id="UP001055811"/>
    </source>
</evidence>
<keyword evidence="2" id="KW-1185">Reference proteome</keyword>